<feature type="transmembrane region" description="Helical" evidence="1">
    <location>
        <begin position="51"/>
        <end position="71"/>
    </location>
</feature>
<feature type="transmembrane region" description="Helical" evidence="1">
    <location>
        <begin position="78"/>
        <end position="97"/>
    </location>
</feature>
<keyword evidence="3" id="KW-1185">Reference proteome</keyword>
<dbReference type="EMBL" id="JAAVLW010000004">
    <property type="protein sequence ID" value="NOJ47302.1"/>
    <property type="molecule type" value="Genomic_DNA"/>
</dbReference>
<reference evidence="2 3" key="1">
    <citation type="submission" date="2020-03" db="EMBL/GenBank/DDBJ databases">
        <title>Bradyrhizobium diversity isolated from nodules of Muelleranthus trifoliolatus.</title>
        <authorList>
            <person name="Klepa M."/>
            <person name="Helene L."/>
            <person name="Hungria M."/>
        </authorList>
    </citation>
    <scope>NUCLEOTIDE SEQUENCE [LARGE SCALE GENOMIC DNA]</scope>
    <source>
        <strain evidence="2 3">WSM 1744</strain>
    </source>
</reference>
<accession>A0A7Y4H4R7</accession>
<feature type="transmembrane region" description="Helical" evidence="1">
    <location>
        <begin position="109"/>
        <end position="127"/>
    </location>
</feature>
<feature type="transmembrane region" description="Helical" evidence="1">
    <location>
        <begin position="7"/>
        <end position="31"/>
    </location>
</feature>
<comment type="caution">
    <text evidence="2">The sequence shown here is derived from an EMBL/GenBank/DDBJ whole genome shotgun (WGS) entry which is preliminary data.</text>
</comment>
<keyword evidence="1" id="KW-0472">Membrane</keyword>
<dbReference type="Pfam" id="PF17434">
    <property type="entry name" value="DUF5413"/>
    <property type="match status" value="1"/>
</dbReference>
<organism evidence="2 3">
    <name type="scientific">Bradyrhizobium archetypum</name>
    <dbReference type="NCBI Taxonomy" id="2721160"/>
    <lineage>
        <taxon>Bacteria</taxon>
        <taxon>Pseudomonadati</taxon>
        <taxon>Pseudomonadota</taxon>
        <taxon>Alphaproteobacteria</taxon>
        <taxon>Hyphomicrobiales</taxon>
        <taxon>Nitrobacteraceae</taxon>
        <taxon>Bradyrhizobium</taxon>
    </lineage>
</organism>
<dbReference type="RefSeq" id="WP_171710194.1">
    <property type="nucleotide sequence ID" value="NZ_JAAVLW010000004.1"/>
</dbReference>
<dbReference type="AlphaFoldDB" id="A0A7Y4H4R7"/>
<dbReference type="Proteomes" id="UP000528734">
    <property type="component" value="Unassembled WGS sequence"/>
</dbReference>
<name>A0A7Y4H4R7_9BRAD</name>
<evidence type="ECO:0000256" key="1">
    <source>
        <dbReference type="SAM" id="Phobius"/>
    </source>
</evidence>
<keyword evidence="1" id="KW-0812">Transmembrane</keyword>
<dbReference type="InterPro" id="IPR035399">
    <property type="entry name" value="DUF5413"/>
</dbReference>
<keyword evidence="1" id="KW-1133">Transmembrane helix</keyword>
<evidence type="ECO:0000313" key="2">
    <source>
        <dbReference type="EMBL" id="NOJ47302.1"/>
    </source>
</evidence>
<protein>
    <submittedName>
        <fullName evidence="2">DUF5413 family protein</fullName>
    </submittedName>
</protein>
<proteinExistence type="predicted"/>
<gene>
    <name evidence="2" type="ORF">HCN50_13760</name>
</gene>
<evidence type="ECO:0000313" key="3">
    <source>
        <dbReference type="Proteomes" id="UP000528734"/>
    </source>
</evidence>
<sequence length="140" mass="15093">MKRYLIFGAIGPFVGGFLMLLATTVASGYWTDTSWTEIGKFLGAFVKTLQYSYLFGIVPALMVGAIDDILYHVKRIAPAVRILIVAAIGFAAASLLYGSRGPDTGALQFVLYGLVGMVPAMLSSWVVHRYADEPQAAHST</sequence>